<evidence type="ECO:0000313" key="1">
    <source>
        <dbReference type="EMBL" id="QHS84466.1"/>
    </source>
</evidence>
<sequence>MKLVLKDFINSYRGKLVFSLLLGLGLASLFRKACNSRNCLVFKAPPLEKIKGKIFGYNGKCYKFTEESVSCNDSSNNEPYKLD</sequence>
<protein>
    <submittedName>
        <fullName evidence="1">Uncharacterized protein</fullName>
    </submittedName>
</protein>
<dbReference type="EMBL" id="MN738808">
    <property type="protein sequence ID" value="QHS84466.1"/>
    <property type="molecule type" value="Genomic_DNA"/>
</dbReference>
<dbReference type="AlphaFoldDB" id="A0A6C0AY67"/>
<accession>A0A6C0AY67</accession>
<name>A0A6C0AY67_9ZZZZ</name>
<organism evidence="1">
    <name type="scientific">viral metagenome</name>
    <dbReference type="NCBI Taxonomy" id="1070528"/>
    <lineage>
        <taxon>unclassified sequences</taxon>
        <taxon>metagenomes</taxon>
        <taxon>organismal metagenomes</taxon>
    </lineage>
</organism>
<proteinExistence type="predicted"/>
<reference evidence="1" key="1">
    <citation type="journal article" date="2020" name="Nature">
        <title>Giant virus diversity and host interactions through global metagenomics.</title>
        <authorList>
            <person name="Schulz F."/>
            <person name="Roux S."/>
            <person name="Paez-Espino D."/>
            <person name="Jungbluth S."/>
            <person name="Walsh D.A."/>
            <person name="Denef V.J."/>
            <person name="McMahon K.D."/>
            <person name="Konstantinidis K.T."/>
            <person name="Eloe-Fadrosh E.A."/>
            <person name="Kyrpides N.C."/>
            <person name="Woyke T."/>
        </authorList>
    </citation>
    <scope>NUCLEOTIDE SEQUENCE</scope>
    <source>
        <strain evidence="1">GVMAG-S-ERX556022-25</strain>
    </source>
</reference>